<protein>
    <submittedName>
        <fullName evidence="1">Uncharacterized protein</fullName>
    </submittedName>
</protein>
<name>A0A455U754_9GAMM</name>
<dbReference type="Proteomes" id="UP000320231">
    <property type="component" value="Chromosome"/>
</dbReference>
<gene>
    <name evidence="1" type="ORF">HSBAA_26730</name>
</gene>
<evidence type="ECO:0000313" key="2">
    <source>
        <dbReference type="Proteomes" id="UP000320231"/>
    </source>
</evidence>
<organism evidence="1 2">
    <name type="scientific">Vreelandella sulfidaeris</name>
    <dbReference type="NCBI Taxonomy" id="115553"/>
    <lineage>
        <taxon>Bacteria</taxon>
        <taxon>Pseudomonadati</taxon>
        <taxon>Pseudomonadota</taxon>
        <taxon>Gammaproteobacteria</taxon>
        <taxon>Oceanospirillales</taxon>
        <taxon>Halomonadaceae</taxon>
        <taxon>Vreelandella</taxon>
    </lineage>
</organism>
<reference evidence="1 2" key="1">
    <citation type="journal article" date="2019" name="Microbiol. Resour. Announc.">
        <title>Complete Genome Sequence of Halomonas sulfidaeris Strain Esulfide1 Isolated from a Metal Sulfide Rock at a Depth of 2,200 Meters, Obtained Using Nanopore Sequencing.</title>
        <authorList>
            <person name="Saito M."/>
            <person name="Nishigata A."/>
            <person name="Galipon J."/>
            <person name="Arakawa K."/>
        </authorList>
    </citation>
    <scope>NUCLEOTIDE SEQUENCE [LARGE SCALE GENOMIC DNA]</scope>
    <source>
        <strain evidence="1 2">ATCC BAA-803</strain>
    </source>
</reference>
<dbReference type="EMBL" id="AP019514">
    <property type="protein sequence ID" value="BBI61367.1"/>
    <property type="molecule type" value="Genomic_DNA"/>
</dbReference>
<proteinExistence type="predicted"/>
<evidence type="ECO:0000313" key="1">
    <source>
        <dbReference type="EMBL" id="BBI61367.1"/>
    </source>
</evidence>
<dbReference type="AlphaFoldDB" id="A0A455U754"/>
<sequence length="74" mass="8795">MILRDPDVDVETGRPDVSVELQEPRVNVSQGSLMSTSSAPNRTWPYNRQNRVLWLMRKARPKYQYRMKGKLRYK</sequence>
<accession>A0A455U754</accession>
<dbReference type="KEGG" id="hsr:HSBAA_26730"/>